<evidence type="ECO:0000313" key="1">
    <source>
        <dbReference type="EMBL" id="ABL78123.1"/>
    </source>
</evidence>
<keyword evidence="2" id="KW-1185">Reference proteome</keyword>
<dbReference type="RefSeq" id="WP_011752388.1">
    <property type="nucleotide sequence ID" value="NC_008698.1"/>
</dbReference>
<reference evidence="2" key="1">
    <citation type="journal article" date="2008" name="J. Bacteriol.">
        <title>Genome sequence of Thermofilum pendens reveals an exceptional loss of biosynthetic pathways without genome reduction.</title>
        <authorList>
            <person name="Anderson I."/>
            <person name="Rodriguez J."/>
            <person name="Susanti D."/>
            <person name="Porat I."/>
            <person name="Reich C."/>
            <person name="Ulrich L.E."/>
            <person name="Elkins J.G."/>
            <person name="Mavromatis K."/>
            <person name="Lykidis A."/>
            <person name="Kim E."/>
            <person name="Thompson L.S."/>
            <person name="Nolan M."/>
            <person name="Land M."/>
            <person name="Copeland A."/>
            <person name="Lapidus A."/>
            <person name="Lucas S."/>
            <person name="Detter C."/>
            <person name="Zhulin I.B."/>
            <person name="Olsen G.J."/>
            <person name="Whitman W."/>
            <person name="Mukhopadhyay B."/>
            <person name="Bristow J."/>
            <person name="Kyrpides N."/>
        </authorList>
    </citation>
    <scope>NUCLEOTIDE SEQUENCE [LARGE SCALE GENOMIC DNA]</scope>
    <source>
        <strain evidence="2">DSM 2475 / Hrk 5</strain>
    </source>
</reference>
<dbReference type="HOGENOM" id="CLU_775275_0_0_2"/>
<name>A1RY43_THEPD</name>
<dbReference type="EnsemblBacteria" id="ABL78123">
    <property type="protein sequence ID" value="ABL78123"/>
    <property type="gene ID" value="Tpen_0721"/>
</dbReference>
<dbReference type="EMBL" id="CP000505">
    <property type="protein sequence ID" value="ABL78123.1"/>
    <property type="molecule type" value="Genomic_DNA"/>
</dbReference>
<dbReference type="STRING" id="368408.Tpen_0721"/>
<dbReference type="KEGG" id="tpe:Tpen_0721"/>
<gene>
    <name evidence="1" type="ordered locus">Tpen_0721</name>
</gene>
<dbReference type="Proteomes" id="UP000000641">
    <property type="component" value="Chromosome"/>
</dbReference>
<dbReference type="OrthoDB" id="31570at2157"/>
<evidence type="ECO:0000313" key="2">
    <source>
        <dbReference type="Proteomes" id="UP000000641"/>
    </source>
</evidence>
<dbReference type="GeneID" id="4601486"/>
<organism evidence="1 2">
    <name type="scientific">Thermofilum pendens (strain DSM 2475 / Hrk 5)</name>
    <dbReference type="NCBI Taxonomy" id="368408"/>
    <lineage>
        <taxon>Archaea</taxon>
        <taxon>Thermoproteota</taxon>
        <taxon>Thermoprotei</taxon>
        <taxon>Thermofilales</taxon>
        <taxon>Thermofilaceae</taxon>
        <taxon>Thermofilum</taxon>
    </lineage>
</organism>
<sequence>MRRRLAGLLIAAGFFFMQGGEAKTYGALLIASGLLLVYPEVFAVAKVFVHGGFPLPPLLTEENYCRAKVGRFVCLYAGFEVVDCRHGVYDMVERGFWFSASRLLTLALAGNADYYLVVRSGSYYLLVRGCDERLEGAVEVVASSLERVRRALAVSGCSFRALSGREVYSLLRPDFLREVRGGLFRRVLAFTGGVVALWKLPFLAPASLALLLASLPDGMRGYSVPKGREVFSLDSVTSFYTYTSMSDVFSRAQLVYSLADSVLLVLRVKRADAELERSIDTQAYRTYEFGTAFDKLSWIHESSKFFAAARRRWEREEALYLVEGLLVAPADTARTLAAAGFSFRKSLFSLGALL</sequence>
<accession>A1RY43</accession>
<proteinExistence type="predicted"/>
<protein>
    <submittedName>
        <fullName evidence="1">Uncharacterized protein</fullName>
    </submittedName>
</protein>
<dbReference type="AlphaFoldDB" id="A1RY43"/>